<name>A0A3Q0KN82_SCHMA</name>
<dbReference type="InterPro" id="IPR002100">
    <property type="entry name" value="TF_MADSbox"/>
</dbReference>
<accession>A0A3Q0KN82</accession>
<dbReference type="Gene3D" id="3.40.1810.10">
    <property type="entry name" value="Transcription factor, MADS-box"/>
    <property type="match status" value="1"/>
</dbReference>
<keyword evidence="5" id="KW-0539">Nucleus</keyword>
<dbReference type="InParanoid" id="A0A3Q0KN82"/>
<keyword evidence="4" id="KW-0804">Transcription</keyword>
<evidence type="ECO:0000256" key="5">
    <source>
        <dbReference type="ARBA" id="ARBA00023242"/>
    </source>
</evidence>
<keyword evidence="8" id="KW-1185">Reference proteome</keyword>
<feature type="compositionally biased region" description="Polar residues" evidence="6">
    <location>
        <begin position="97"/>
        <end position="111"/>
    </location>
</feature>
<dbReference type="AlphaFoldDB" id="A0A3Q0KN82"/>
<dbReference type="SMART" id="SM00432">
    <property type="entry name" value="MADS"/>
    <property type="match status" value="1"/>
</dbReference>
<dbReference type="InterPro" id="IPR036879">
    <property type="entry name" value="TF_MADSbox_sf"/>
</dbReference>
<proteinExistence type="predicted"/>
<evidence type="ECO:0000256" key="6">
    <source>
        <dbReference type="SAM" id="MobiDB-lite"/>
    </source>
</evidence>
<dbReference type="STRING" id="6183.A0A3Q0KN82"/>
<dbReference type="PROSITE" id="PS50066">
    <property type="entry name" value="MADS_BOX_2"/>
    <property type="match status" value="1"/>
</dbReference>
<evidence type="ECO:0000259" key="7">
    <source>
        <dbReference type="PROSITE" id="PS50066"/>
    </source>
</evidence>
<feature type="region of interest" description="Disordered" evidence="6">
    <location>
        <begin position="97"/>
        <end position="118"/>
    </location>
</feature>
<evidence type="ECO:0000256" key="2">
    <source>
        <dbReference type="ARBA" id="ARBA00023015"/>
    </source>
</evidence>
<feature type="region of interest" description="Disordered" evidence="6">
    <location>
        <begin position="294"/>
        <end position="317"/>
    </location>
</feature>
<dbReference type="GO" id="GO:0046983">
    <property type="term" value="F:protein dimerization activity"/>
    <property type="evidence" value="ECO:0007669"/>
    <property type="project" value="InterPro"/>
</dbReference>
<protein>
    <submittedName>
        <fullName evidence="9">MADS-box domain-containing protein</fullName>
    </submittedName>
</protein>
<keyword evidence="2" id="KW-0805">Transcription regulation</keyword>
<dbReference type="Pfam" id="PF00319">
    <property type="entry name" value="SRF-TF"/>
    <property type="match status" value="1"/>
</dbReference>
<dbReference type="CDD" id="cd00120">
    <property type="entry name" value="MADS"/>
    <property type="match status" value="1"/>
</dbReference>
<dbReference type="SUPFAM" id="SSF55455">
    <property type="entry name" value="SRF-like"/>
    <property type="match status" value="1"/>
</dbReference>
<comment type="subcellular location">
    <subcellularLocation>
        <location evidence="1">Nucleus</location>
    </subcellularLocation>
</comment>
<dbReference type="GO" id="GO:0045893">
    <property type="term" value="P:positive regulation of DNA-templated transcription"/>
    <property type="evidence" value="ECO:0007669"/>
    <property type="project" value="UniProtKB-ARBA"/>
</dbReference>
<reference evidence="9" key="2">
    <citation type="submission" date="2018-12" db="UniProtKB">
        <authorList>
            <consortium name="WormBaseParasite"/>
        </authorList>
    </citation>
    <scope>IDENTIFICATION</scope>
    <source>
        <strain evidence="9">Puerto Rican</strain>
    </source>
</reference>
<dbReference type="ExpressionAtlas" id="A0A3Q0KN82">
    <property type="expression patterns" value="baseline"/>
</dbReference>
<evidence type="ECO:0000313" key="8">
    <source>
        <dbReference type="Proteomes" id="UP000008854"/>
    </source>
</evidence>
<evidence type="ECO:0000313" key="9">
    <source>
        <dbReference type="WBParaSite" id="Smp_140200.1"/>
    </source>
</evidence>
<dbReference type="GO" id="GO:0005634">
    <property type="term" value="C:nucleus"/>
    <property type="evidence" value="ECO:0007669"/>
    <property type="project" value="UniProtKB-SubCell"/>
</dbReference>
<dbReference type="Proteomes" id="UP000008854">
    <property type="component" value="Unassembled WGS sequence"/>
</dbReference>
<dbReference type="GO" id="GO:0000981">
    <property type="term" value="F:DNA-binding transcription factor activity, RNA polymerase II-specific"/>
    <property type="evidence" value="ECO:0007669"/>
    <property type="project" value="TreeGrafter"/>
</dbReference>
<dbReference type="PRINTS" id="PR00404">
    <property type="entry name" value="MADSDOMAIN"/>
</dbReference>
<evidence type="ECO:0000256" key="3">
    <source>
        <dbReference type="ARBA" id="ARBA00023125"/>
    </source>
</evidence>
<keyword evidence="3" id="KW-0238">DNA-binding</keyword>
<dbReference type="PANTHER" id="PTHR11945">
    <property type="entry name" value="MADS BOX PROTEIN"/>
    <property type="match status" value="1"/>
</dbReference>
<evidence type="ECO:0000256" key="1">
    <source>
        <dbReference type="ARBA" id="ARBA00004123"/>
    </source>
</evidence>
<evidence type="ECO:0000256" key="4">
    <source>
        <dbReference type="ARBA" id="ARBA00023163"/>
    </source>
</evidence>
<dbReference type="GO" id="GO:0000978">
    <property type="term" value="F:RNA polymerase II cis-regulatory region sequence-specific DNA binding"/>
    <property type="evidence" value="ECO:0007669"/>
    <property type="project" value="TreeGrafter"/>
</dbReference>
<dbReference type="WBParaSite" id="Smp_140200.1">
    <property type="protein sequence ID" value="Smp_140200.1"/>
    <property type="gene ID" value="Smp_140200"/>
</dbReference>
<dbReference type="PANTHER" id="PTHR11945:SF534">
    <property type="entry name" value="MYOCYTE-SPECIFIC ENHANCER FACTOR 2"/>
    <property type="match status" value="1"/>
</dbReference>
<reference evidence="8" key="1">
    <citation type="journal article" date="2012" name="PLoS Negl. Trop. Dis.">
        <title>A systematically improved high quality genome and transcriptome of the human blood fluke Schistosoma mansoni.</title>
        <authorList>
            <person name="Protasio A.V."/>
            <person name="Tsai I.J."/>
            <person name="Babbage A."/>
            <person name="Nichol S."/>
            <person name="Hunt M."/>
            <person name="Aslett M.A."/>
            <person name="De Silva N."/>
            <person name="Velarde G.S."/>
            <person name="Anderson T.J."/>
            <person name="Clark R.C."/>
            <person name="Davidson C."/>
            <person name="Dillon G.P."/>
            <person name="Holroyd N.E."/>
            <person name="LoVerde P.T."/>
            <person name="Lloyd C."/>
            <person name="McQuillan J."/>
            <person name="Oliveira G."/>
            <person name="Otto T.D."/>
            <person name="Parker-Manuel S.J."/>
            <person name="Quail M.A."/>
            <person name="Wilson R.A."/>
            <person name="Zerlotini A."/>
            <person name="Dunne D.W."/>
            <person name="Berriman M."/>
        </authorList>
    </citation>
    <scope>NUCLEOTIDE SEQUENCE [LARGE SCALE GENOMIC DNA]</scope>
    <source>
        <strain evidence="8">Puerto Rican</strain>
    </source>
</reference>
<organism evidence="8 9">
    <name type="scientific">Schistosoma mansoni</name>
    <name type="common">Blood fluke</name>
    <dbReference type="NCBI Taxonomy" id="6183"/>
    <lineage>
        <taxon>Eukaryota</taxon>
        <taxon>Metazoa</taxon>
        <taxon>Spiralia</taxon>
        <taxon>Lophotrochozoa</taxon>
        <taxon>Platyhelminthes</taxon>
        <taxon>Trematoda</taxon>
        <taxon>Digenea</taxon>
        <taxon>Strigeidida</taxon>
        <taxon>Schistosomatoidea</taxon>
        <taxon>Schistosomatidae</taxon>
        <taxon>Schistosoma</taxon>
    </lineage>
</organism>
<sequence length="370" mass="42441">MGRRKIEVQKIEDKNKCVATFRKRRDGLFKKALELHRLTGAEITLSLVYNKSRYYFSSHGGTDGGEDVINTFHYTKHFQFKACESNLPHSCNETNCSSKLSNNNHSSPKNETSIKRNSFPLMNSTNNCTKYKYKNTKLTSEERLANIRYLIVDELFKQALIRFRSLTKVSSLNKKQSIVSPCYNSSGSWTMLSPSSIIPTYEVSSSHLVDQSVNNFNDENILSIVQTHKNSPLFESNYPSLQFIYSPNHLSYSSSINTVDQQLSKEFNSSPLSQILEFIDENINTTTTTTTITTNTTTDNISHDNNESEVDNNNNNKKQYLDLDNHTSQLSYFTELQTPNMICYLDEPVNDYYHSFKDPHHNSLTEENTN</sequence>
<feature type="domain" description="MADS-box" evidence="7">
    <location>
        <begin position="1"/>
        <end position="55"/>
    </location>
</feature>